<dbReference type="RefSeq" id="WP_093921114.1">
    <property type="nucleotide sequence ID" value="NZ_FONW01000011.1"/>
</dbReference>
<protein>
    <recommendedName>
        <fullName evidence="3">Outer membrane protein beta-barrel domain-containing protein</fullName>
    </recommendedName>
</protein>
<evidence type="ECO:0000313" key="1">
    <source>
        <dbReference type="EMBL" id="SFF64087.1"/>
    </source>
</evidence>
<name>A0A1I2KFT2_9BACT</name>
<dbReference type="EMBL" id="FONW01000011">
    <property type="protein sequence ID" value="SFF64087.1"/>
    <property type="molecule type" value="Genomic_DNA"/>
</dbReference>
<sequence length="290" mass="31983">MKKNLAGTLLTLVILLTLTPHLLQAKGKGANQWFLTPRIGAATMIGEVNSSFTTVDSDFKHGFGLNADLALSRTFGSHFEVGLGVEFYKLSSSDDSLFIEDLRAVARGNLPPSFSNVDRWPQPIEYQTSNLVPNLFFRYYFKRFASRARDAQKFQPYLELNVGFNFHSPELNYIDTTGILIEDGEISNLPSVWYLEQHKNKIPYSSTEQALQFGFGLGTRFTLNQGLTFNLAASVSGTKSEYIDALPNLLEDEVTSTLVAKVVFGVSIPIGSGSGSKRSSGGEHLPWAPN</sequence>
<evidence type="ECO:0008006" key="3">
    <source>
        <dbReference type="Google" id="ProtNLM"/>
    </source>
</evidence>
<keyword evidence="2" id="KW-1185">Reference proteome</keyword>
<dbReference type="Proteomes" id="UP000198964">
    <property type="component" value="Unassembled WGS sequence"/>
</dbReference>
<reference evidence="1 2" key="1">
    <citation type="submission" date="2016-10" db="EMBL/GenBank/DDBJ databases">
        <authorList>
            <person name="de Groot N.N."/>
        </authorList>
    </citation>
    <scope>NUCLEOTIDE SEQUENCE [LARGE SCALE GENOMIC DNA]</scope>
    <source>
        <strain evidence="1 2">CGMCC 1.9156</strain>
    </source>
</reference>
<evidence type="ECO:0000313" key="2">
    <source>
        <dbReference type="Proteomes" id="UP000198964"/>
    </source>
</evidence>
<dbReference type="Gene3D" id="2.40.160.20">
    <property type="match status" value="1"/>
</dbReference>
<proteinExistence type="predicted"/>
<accession>A0A1I2KFT2</accession>
<dbReference type="STRING" id="655355.SAMN05216283_111108"/>
<dbReference type="AlphaFoldDB" id="A0A1I2KFT2"/>
<gene>
    <name evidence="1" type="ORF">SAMN05216283_111108</name>
</gene>
<organism evidence="1 2">
    <name type="scientific">Sunxiuqinia elliptica</name>
    <dbReference type="NCBI Taxonomy" id="655355"/>
    <lineage>
        <taxon>Bacteria</taxon>
        <taxon>Pseudomonadati</taxon>
        <taxon>Bacteroidota</taxon>
        <taxon>Bacteroidia</taxon>
        <taxon>Marinilabiliales</taxon>
        <taxon>Prolixibacteraceae</taxon>
        <taxon>Sunxiuqinia</taxon>
    </lineage>
</organism>